<keyword evidence="5" id="KW-1185">Reference proteome</keyword>
<evidence type="ECO:0000256" key="1">
    <source>
        <dbReference type="ARBA" id="ARBA00022553"/>
    </source>
</evidence>
<protein>
    <submittedName>
        <fullName evidence="4">Response regulator</fullName>
    </submittedName>
</protein>
<comment type="caution">
    <text evidence="4">The sequence shown here is derived from an EMBL/GenBank/DDBJ whole genome shotgun (WGS) entry which is preliminary data.</text>
</comment>
<dbReference type="InterPro" id="IPR050595">
    <property type="entry name" value="Bact_response_regulator"/>
</dbReference>
<name>A0ABS8QCE3_9BURK</name>
<proteinExistence type="predicted"/>
<dbReference type="Pfam" id="PF00072">
    <property type="entry name" value="Response_reg"/>
    <property type="match status" value="1"/>
</dbReference>
<feature type="modified residue" description="4-aspartylphosphate" evidence="2">
    <location>
        <position position="34"/>
    </location>
</feature>
<dbReference type="Gene3D" id="3.40.50.2300">
    <property type="match status" value="1"/>
</dbReference>
<dbReference type="InterPro" id="IPR011006">
    <property type="entry name" value="CheY-like_superfamily"/>
</dbReference>
<dbReference type="Proteomes" id="UP001179361">
    <property type="component" value="Unassembled WGS sequence"/>
</dbReference>
<organism evidence="4 5">
    <name type="scientific">Massilia phyllostachyos</name>
    <dbReference type="NCBI Taxonomy" id="2898585"/>
    <lineage>
        <taxon>Bacteria</taxon>
        <taxon>Pseudomonadati</taxon>
        <taxon>Pseudomonadota</taxon>
        <taxon>Betaproteobacteria</taxon>
        <taxon>Burkholderiales</taxon>
        <taxon>Oxalobacteraceae</taxon>
        <taxon>Telluria group</taxon>
        <taxon>Massilia</taxon>
    </lineage>
</organism>
<accession>A0ABS8QCE3</accession>
<dbReference type="EMBL" id="JAJNOC010000008">
    <property type="protein sequence ID" value="MCD2518677.1"/>
    <property type="molecule type" value="Genomic_DNA"/>
</dbReference>
<sequence>MLLDAYGYQPLVEFAPLAALERARRERPRACVLDIGLPEMDGRELARRLRADPATAGAMLVAVTGYGQDSDRQQIMAAGFDHHLVKPVDLGQLERILATVA</sequence>
<feature type="domain" description="Response regulatory" evidence="3">
    <location>
        <begin position="1"/>
        <end position="101"/>
    </location>
</feature>
<dbReference type="RefSeq" id="WP_231060057.1">
    <property type="nucleotide sequence ID" value="NZ_JAJNOC010000008.1"/>
</dbReference>
<evidence type="ECO:0000259" key="3">
    <source>
        <dbReference type="PROSITE" id="PS50110"/>
    </source>
</evidence>
<dbReference type="PANTHER" id="PTHR44591">
    <property type="entry name" value="STRESS RESPONSE REGULATOR PROTEIN 1"/>
    <property type="match status" value="1"/>
</dbReference>
<evidence type="ECO:0000256" key="2">
    <source>
        <dbReference type="PROSITE-ProRule" id="PRU00169"/>
    </source>
</evidence>
<dbReference type="PROSITE" id="PS50110">
    <property type="entry name" value="RESPONSE_REGULATORY"/>
    <property type="match status" value="1"/>
</dbReference>
<dbReference type="SMART" id="SM00448">
    <property type="entry name" value="REC"/>
    <property type="match status" value="1"/>
</dbReference>
<gene>
    <name evidence="4" type="ORF">LQ564_20475</name>
</gene>
<dbReference type="SUPFAM" id="SSF52172">
    <property type="entry name" value="CheY-like"/>
    <property type="match status" value="1"/>
</dbReference>
<evidence type="ECO:0000313" key="5">
    <source>
        <dbReference type="Proteomes" id="UP001179361"/>
    </source>
</evidence>
<dbReference type="InterPro" id="IPR001789">
    <property type="entry name" value="Sig_transdc_resp-reg_receiver"/>
</dbReference>
<evidence type="ECO:0000313" key="4">
    <source>
        <dbReference type="EMBL" id="MCD2518677.1"/>
    </source>
</evidence>
<keyword evidence="1 2" id="KW-0597">Phosphoprotein</keyword>
<reference evidence="4" key="1">
    <citation type="submission" date="2021-11" db="EMBL/GenBank/DDBJ databases">
        <title>The complete genome of Massilia sp sp. G4R7.</title>
        <authorList>
            <person name="Liu L."/>
            <person name="Yue J."/>
            <person name="Yuan J."/>
            <person name="Yang F."/>
            <person name="Li L."/>
        </authorList>
    </citation>
    <scope>NUCLEOTIDE SEQUENCE</scope>
    <source>
        <strain evidence="4">G4R7</strain>
    </source>
</reference>
<dbReference type="PANTHER" id="PTHR44591:SF3">
    <property type="entry name" value="RESPONSE REGULATORY DOMAIN-CONTAINING PROTEIN"/>
    <property type="match status" value="1"/>
</dbReference>